<evidence type="ECO:0000313" key="7">
    <source>
        <dbReference type="Proteomes" id="UP000770015"/>
    </source>
</evidence>
<evidence type="ECO:0000256" key="2">
    <source>
        <dbReference type="ARBA" id="ARBA00022857"/>
    </source>
</evidence>
<evidence type="ECO:0000256" key="3">
    <source>
        <dbReference type="ARBA" id="ARBA00023002"/>
    </source>
</evidence>
<gene>
    <name evidence="6" type="ORF">F5X68DRAFT_55237</name>
</gene>
<dbReference type="EMBL" id="JAGSXJ010000037">
    <property type="protein sequence ID" value="KAH6665855.1"/>
    <property type="molecule type" value="Genomic_DNA"/>
</dbReference>
<dbReference type="InterPro" id="IPR008927">
    <property type="entry name" value="6-PGluconate_DH-like_C_sf"/>
</dbReference>
<dbReference type="InterPro" id="IPR013328">
    <property type="entry name" value="6PGD_dom2"/>
</dbReference>
<organism evidence="6 7">
    <name type="scientific">Plectosphaerella plurivora</name>
    <dbReference type="NCBI Taxonomy" id="936078"/>
    <lineage>
        <taxon>Eukaryota</taxon>
        <taxon>Fungi</taxon>
        <taxon>Dikarya</taxon>
        <taxon>Ascomycota</taxon>
        <taxon>Pezizomycotina</taxon>
        <taxon>Sordariomycetes</taxon>
        <taxon>Hypocreomycetidae</taxon>
        <taxon>Glomerellales</taxon>
        <taxon>Plectosphaerellaceae</taxon>
        <taxon>Plectosphaerella</taxon>
    </lineage>
</organism>
<reference evidence="6" key="1">
    <citation type="journal article" date="2021" name="Nat. Commun.">
        <title>Genetic determinants of endophytism in the Arabidopsis root mycobiome.</title>
        <authorList>
            <person name="Mesny F."/>
            <person name="Miyauchi S."/>
            <person name="Thiergart T."/>
            <person name="Pickel B."/>
            <person name="Atanasova L."/>
            <person name="Karlsson M."/>
            <person name="Huettel B."/>
            <person name="Barry K.W."/>
            <person name="Haridas S."/>
            <person name="Chen C."/>
            <person name="Bauer D."/>
            <person name="Andreopoulos W."/>
            <person name="Pangilinan J."/>
            <person name="LaButti K."/>
            <person name="Riley R."/>
            <person name="Lipzen A."/>
            <person name="Clum A."/>
            <person name="Drula E."/>
            <person name="Henrissat B."/>
            <person name="Kohler A."/>
            <person name="Grigoriev I.V."/>
            <person name="Martin F.M."/>
            <person name="Hacquard S."/>
        </authorList>
    </citation>
    <scope>NUCLEOTIDE SEQUENCE</scope>
    <source>
        <strain evidence="6">MPI-SDFR-AT-0117</strain>
    </source>
</reference>
<dbReference type="InterPro" id="IPR013332">
    <property type="entry name" value="KPR_N"/>
</dbReference>
<dbReference type="SUPFAM" id="SSF48179">
    <property type="entry name" value="6-phosphogluconate dehydrogenase C-terminal domain-like"/>
    <property type="match status" value="1"/>
</dbReference>
<keyword evidence="2" id="KW-0521">NADP</keyword>
<dbReference type="Pfam" id="PF08546">
    <property type="entry name" value="ApbA_C"/>
    <property type="match status" value="1"/>
</dbReference>
<feature type="domain" description="Ketopantoate reductase N-terminal" evidence="4">
    <location>
        <begin position="134"/>
        <end position="220"/>
    </location>
</feature>
<accession>A0A9P8UZN9</accession>
<proteinExistence type="inferred from homology"/>
<evidence type="ECO:0000256" key="1">
    <source>
        <dbReference type="ARBA" id="ARBA00007870"/>
    </source>
</evidence>
<dbReference type="GO" id="GO:0008677">
    <property type="term" value="F:2-dehydropantoate 2-reductase activity"/>
    <property type="evidence" value="ECO:0007669"/>
    <property type="project" value="TreeGrafter"/>
</dbReference>
<dbReference type="InterPro" id="IPR013752">
    <property type="entry name" value="KPA_reductase"/>
</dbReference>
<dbReference type="InterPro" id="IPR050838">
    <property type="entry name" value="Ketopantoate_reductase"/>
</dbReference>
<dbReference type="Gene3D" id="1.10.1040.10">
    <property type="entry name" value="N-(1-d-carboxylethyl)-l-norvaline Dehydrogenase, domain 2"/>
    <property type="match status" value="1"/>
</dbReference>
<dbReference type="PANTHER" id="PTHR43765">
    <property type="entry name" value="2-DEHYDROPANTOATE 2-REDUCTASE-RELATED"/>
    <property type="match status" value="1"/>
</dbReference>
<name>A0A9P8UZN9_9PEZI</name>
<comment type="similarity">
    <text evidence="1">Belongs to the ketopantoate reductase family.</text>
</comment>
<dbReference type="GO" id="GO:0050661">
    <property type="term" value="F:NADP binding"/>
    <property type="evidence" value="ECO:0007669"/>
    <property type="project" value="TreeGrafter"/>
</dbReference>
<dbReference type="GO" id="GO:0005739">
    <property type="term" value="C:mitochondrion"/>
    <property type="evidence" value="ECO:0007669"/>
    <property type="project" value="TreeGrafter"/>
</dbReference>
<evidence type="ECO:0000313" key="6">
    <source>
        <dbReference type="EMBL" id="KAH6665855.1"/>
    </source>
</evidence>
<dbReference type="OrthoDB" id="73846at2759"/>
<comment type="caution">
    <text evidence="6">The sequence shown here is derived from an EMBL/GenBank/DDBJ whole genome shotgun (WGS) entry which is preliminary data.</text>
</comment>
<evidence type="ECO:0000259" key="5">
    <source>
        <dbReference type="Pfam" id="PF08546"/>
    </source>
</evidence>
<dbReference type="PANTHER" id="PTHR43765:SF2">
    <property type="entry name" value="2-DEHYDROPANTOATE 2-REDUCTASE"/>
    <property type="match status" value="1"/>
</dbReference>
<evidence type="ECO:0000259" key="4">
    <source>
        <dbReference type="Pfam" id="PF02558"/>
    </source>
</evidence>
<dbReference type="Proteomes" id="UP000770015">
    <property type="component" value="Unassembled WGS sequence"/>
</dbReference>
<keyword evidence="7" id="KW-1185">Reference proteome</keyword>
<keyword evidence="3" id="KW-0560">Oxidoreductase</keyword>
<feature type="domain" description="Ketopantoate reductase C-terminal" evidence="5">
    <location>
        <begin position="287"/>
        <end position="411"/>
    </location>
</feature>
<dbReference type="Pfam" id="PF02558">
    <property type="entry name" value="ApbA"/>
    <property type="match status" value="1"/>
</dbReference>
<dbReference type="AlphaFoldDB" id="A0A9P8UZN9"/>
<sequence>MAALEEMAATVPGALTIGTSPEKKHKQQQRVLGLAPEQNDQELYALFQADSLNRYYIPAVMMGHEQPPPTSNRTVHILGSDDRSKFLSHSLHGVYDSIELLRGIRPSFEKHHRISGSGPRKANAWIEEHATTRELDPPRDDPGEGHISNLIVTGSPTHTVKLLRSVQHRVDDRTAVCYLQDGLGVAEAANNLVFTNPDTRPSIVLGHMTHALARDRNRQATRSMKDHEMQTVLTGVRPYQKEGQLEHKYNHTRESTQRLLSKLAQAQLLNAQGVPLDGWLAVKIPALMFASVAEPLCVMLDYRYDQLVHNPTAHRLIDQLLNEIADVVARLPEIRRGGPQLQEMLRGEGMRKQIFRRLRAKRDMPSKMQQQISRGQLTEIDFLNGYFIKRGHRMNIKMPANEMVVSMVKAKHKSSLEKQRSYIPLDLTSRPSW</sequence>
<protein>
    <submittedName>
        <fullName evidence="6">Ketopantoate reductase PanE/ApbA C terminal-domain-containing protein</fullName>
    </submittedName>
</protein>